<dbReference type="InterPro" id="IPR036034">
    <property type="entry name" value="PDZ_sf"/>
</dbReference>
<dbReference type="Proteomes" id="UP001181693">
    <property type="component" value="Unassembled WGS sequence"/>
</dbReference>
<dbReference type="EMBL" id="DYDO01000002">
    <property type="protein sequence ID" value="DBA31825.1"/>
    <property type="molecule type" value="Genomic_DNA"/>
</dbReference>
<dbReference type="GO" id="GO:0005737">
    <property type="term" value="C:cytoplasm"/>
    <property type="evidence" value="ECO:0007669"/>
    <property type="project" value="UniProtKB-SubCell"/>
</dbReference>
<evidence type="ECO:0000256" key="1">
    <source>
        <dbReference type="ARBA" id="ARBA00004123"/>
    </source>
</evidence>
<feature type="region of interest" description="Disordered" evidence="12">
    <location>
        <begin position="629"/>
        <end position="713"/>
    </location>
</feature>
<evidence type="ECO:0000256" key="3">
    <source>
        <dbReference type="ARBA" id="ARBA00022500"/>
    </source>
</evidence>
<keyword evidence="2 11" id="KW-0963">Cytoplasm</keyword>
<feature type="region of interest" description="Disordered" evidence="12">
    <location>
        <begin position="511"/>
        <end position="537"/>
    </location>
</feature>
<keyword evidence="7" id="KW-0805">Transcription regulation</keyword>
<evidence type="ECO:0000313" key="14">
    <source>
        <dbReference type="EMBL" id="DBA31825.1"/>
    </source>
</evidence>
<evidence type="ECO:0000256" key="2">
    <source>
        <dbReference type="ARBA" id="ARBA00022490"/>
    </source>
</evidence>
<feature type="compositionally biased region" description="Polar residues" evidence="12">
    <location>
        <begin position="732"/>
        <end position="752"/>
    </location>
</feature>
<dbReference type="AlphaFoldDB" id="A0AAV3AV88"/>
<reference evidence="14" key="1">
    <citation type="thesis" date="2020" institute="ProQuest LLC" country="789 East Eisenhower Parkway, Ann Arbor, MI, USA">
        <title>Comparative Genomics and Chromosome Evolution.</title>
        <authorList>
            <person name="Mudd A.B."/>
        </authorList>
    </citation>
    <scope>NUCLEOTIDE SEQUENCE</scope>
    <source>
        <strain evidence="14">1538</strain>
        <tissue evidence="14">Blood</tissue>
    </source>
</reference>
<feature type="compositionally biased region" description="Low complexity" evidence="12">
    <location>
        <begin position="555"/>
        <end position="567"/>
    </location>
</feature>
<feature type="domain" description="PDZ" evidence="13">
    <location>
        <begin position="999"/>
        <end position="1071"/>
    </location>
</feature>
<feature type="compositionally biased region" description="Polar residues" evidence="12">
    <location>
        <begin position="568"/>
        <end position="580"/>
    </location>
</feature>
<evidence type="ECO:0000259" key="13">
    <source>
        <dbReference type="PROSITE" id="PS50106"/>
    </source>
</evidence>
<dbReference type="GO" id="GO:0005125">
    <property type="term" value="F:cytokine activity"/>
    <property type="evidence" value="ECO:0007669"/>
    <property type="project" value="UniProtKB-KW"/>
</dbReference>
<dbReference type="Gene3D" id="2.30.42.10">
    <property type="match status" value="4"/>
</dbReference>
<dbReference type="FunFam" id="2.30.42.10:FF:000122">
    <property type="entry name" value="Pro-interleukin-16"/>
    <property type="match status" value="1"/>
</dbReference>
<evidence type="ECO:0000256" key="10">
    <source>
        <dbReference type="ARBA" id="ARBA00024706"/>
    </source>
</evidence>
<dbReference type="InterPro" id="IPR055287">
    <property type="entry name" value="IL-16-like"/>
</dbReference>
<organism evidence="14 15">
    <name type="scientific">Pyxicephalus adspersus</name>
    <name type="common">African bullfrog</name>
    <dbReference type="NCBI Taxonomy" id="30357"/>
    <lineage>
        <taxon>Eukaryota</taxon>
        <taxon>Metazoa</taxon>
        <taxon>Chordata</taxon>
        <taxon>Craniata</taxon>
        <taxon>Vertebrata</taxon>
        <taxon>Euteleostomi</taxon>
        <taxon>Amphibia</taxon>
        <taxon>Batrachia</taxon>
        <taxon>Anura</taxon>
        <taxon>Neobatrachia</taxon>
        <taxon>Ranoidea</taxon>
        <taxon>Pyxicephalidae</taxon>
        <taxon>Pyxicephalinae</taxon>
        <taxon>Pyxicephalus</taxon>
    </lineage>
</organism>
<dbReference type="GO" id="GO:0042609">
    <property type="term" value="F:CD4 receptor binding"/>
    <property type="evidence" value="ECO:0007669"/>
    <property type="project" value="TreeGrafter"/>
</dbReference>
<feature type="domain" description="PDZ" evidence="13">
    <location>
        <begin position="1111"/>
        <end position="1195"/>
    </location>
</feature>
<comment type="subcellular location">
    <subcellularLocation>
        <location evidence="11">Cytoplasm</location>
    </subcellularLocation>
    <subcellularLocation>
        <location evidence="1 11">Nucleus</location>
    </subcellularLocation>
    <subcellularLocation>
        <location evidence="11">Secreted</location>
    </subcellularLocation>
</comment>
<dbReference type="GO" id="GO:0005634">
    <property type="term" value="C:nucleus"/>
    <property type="evidence" value="ECO:0007669"/>
    <property type="project" value="UniProtKB-SubCell"/>
</dbReference>
<feature type="region of interest" description="Disordered" evidence="12">
    <location>
        <begin position="555"/>
        <end position="583"/>
    </location>
</feature>
<accession>A0AAV3AV88</accession>
<dbReference type="PANTHER" id="PTHR48484:SF2">
    <property type="entry name" value="PRO-INTERLEUKIN-16"/>
    <property type="match status" value="1"/>
</dbReference>
<keyword evidence="4 11" id="KW-0202">Cytokine</keyword>
<comment type="caution">
    <text evidence="14">The sequence shown here is derived from an EMBL/GenBank/DDBJ whole genome shotgun (WGS) entry which is preliminary data.</text>
</comment>
<evidence type="ECO:0000256" key="6">
    <source>
        <dbReference type="ARBA" id="ARBA00022737"/>
    </source>
</evidence>
<feature type="region of interest" description="Disordered" evidence="12">
    <location>
        <begin position="246"/>
        <end position="270"/>
    </location>
</feature>
<feature type="compositionally biased region" description="Polar residues" evidence="12">
    <location>
        <begin position="683"/>
        <end position="699"/>
    </location>
</feature>
<dbReference type="FunFam" id="2.30.42.10:FF:000127">
    <property type="entry name" value="Pro-interleukin-16"/>
    <property type="match status" value="1"/>
</dbReference>
<dbReference type="SUPFAM" id="SSF50156">
    <property type="entry name" value="PDZ domain-like"/>
    <property type="match status" value="4"/>
</dbReference>
<evidence type="ECO:0000256" key="4">
    <source>
        <dbReference type="ARBA" id="ARBA00022514"/>
    </source>
</evidence>
<feature type="compositionally biased region" description="Polar residues" evidence="12">
    <location>
        <begin position="632"/>
        <end position="662"/>
    </location>
</feature>
<evidence type="ECO:0000256" key="5">
    <source>
        <dbReference type="ARBA" id="ARBA00022525"/>
    </source>
</evidence>
<evidence type="ECO:0000256" key="9">
    <source>
        <dbReference type="ARBA" id="ARBA00023242"/>
    </source>
</evidence>
<dbReference type="PANTHER" id="PTHR48484">
    <property type="entry name" value="PRO-INTERLEUKIN-16"/>
    <property type="match status" value="1"/>
</dbReference>
<keyword evidence="6" id="KW-0677">Repeat</keyword>
<keyword evidence="3 11" id="KW-0145">Chemotaxis</keyword>
<dbReference type="PROSITE" id="PS50106">
    <property type="entry name" value="PDZ"/>
    <property type="match status" value="3"/>
</dbReference>
<feature type="region of interest" description="Disordered" evidence="12">
    <location>
        <begin position="1"/>
        <end position="31"/>
    </location>
</feature>
<feature type="compositionally biased region" description="Polar residues" evidence="12">
    <location>
        <begin position="843"/>
        <end position="860"/>
    </location>
</feature>
<dbReference type="InterPro" id="IPR020450">
    <property type="entry name" value="IL-16"/>
</dbReference>
<dbReference type="GO" id="GO:0030595">
    <property type="term" value="P:leukocyte chemotaxis"/>
    <property type="evidence" value="ECO:0007669"/>
    <property type="project" value="TreeGrafter"/>
</dbReference>
<keyword evidence="9 11" id="KW-0539">Nucleus</keyword>
<sequence length="1203" mass="132128">MPNKHGYERSSIFKSSLKMDRQNSTGKKIKKGKNFRSISKSLILCNGKNSDDGSSLEDKYSEITEISRCSMQDLESPFSSILQNNNIPEPTSKKVILSKSTSIDKSPNKSSLKEAALNAFVESQAKLENHSLMKVPCVRTRSNSTSVNPYWIGEIDAPASKKPLLYRDRQPPNLCSNRKSLSQQLDCPSGIVQVRRDEILELNGESMYGLTHNDALQKFKQVKKGVLTLTVRTGLSLPDFKSSSQMVRSKSSSTMREHSPLHSENSSSLFSSNPNDRVIIEVSLQKESGVGLGVGLCSVPNCGGISGVFIHTLSPGSVAHMDGRLRKGDELVEINEHTVTNKPLNEVYALLSHCNPGAVIILISRHPDPQISEQQLQQAMTEAMEKEYPHWNLEGDRKMASCCHGKYQCESCIEKHAAYLYYSRREQRQMVRSSSDSNYNPRSMNLNQDSCQMYGLKSRVHSVDVPVRTDPIQTQYSAPVKLGDCSPPANDALKSTQVLCKKTTGHSGEIIVKKLTSKPAPPPRKYYKQDPKDDEAGNLILKGNQQLTAHSVLDTSLSSTDSSHTTTADQTPPDSGSSAVSHHKPLLRRQARVDYSFDPTAEDPWVRISDCIKNLFSPIITEDQSIIDMDGNISTGDDSSSSIQTDQGQQATYSEESSSQNGRSEDITNLKKGPPVAPKPTWFRQSLKGTRTVNRSLDNSAFDKPKEYSNISRSSCSNRALSIKQKISSFETFSSPQPVTKGSNRPSSQSPVQHEKPFHREVEVECVTVSFNKVSVNTVESKVEKVPEPQIVPPEPVDNTEARVSCSPPRIIILNARRSSSTSNESQLYSSYTEFTEPLPYKTPSQRSRSYPLSSTPSADTTKKSENCSKLYSISSQVSSALMKSLLAFPQSPLPQSKDLWQTEATATEENPWNSFNENHPLDTGFSVNLSGLKGYGTGQQEKEKEDTISEQPIFLPSSAASNSQSVISLLPAQELNHLIEEVKALDEETLKEFDEIHVVVLHKEEGAGLGFSLAGGLDLENKAITVHRVFPNGLTSQEGTMQKGDKVLSINGKSLKAVTHNEALGILREARLPRQAVIVIKKEKDGEQSSSSSDYFSGITDSEEAGFIMTVTLEKSMAGLGFSLDGGKGSVYGNKPIVINRIFKGVSDKNDAVQPGDELLQLGNISLQGLTRFEAWTAIKTLPNGPVQAVIRRSCIAGSVVP</sequence>
<evidence type="ECO:0000313" key="15">
    <source>
        <dbReference type="Proteomes" id="UP001181693"/>
    </source>
</evidence>
<evidence type="ECO:0000256" key="8">
    <source>
        <dbReference type="ARBA" id="ARBA00023163"/>
    </source>
</evidence>
<feature type="region of interest" description="Disordered" evidence="12">
    <location>
        <begin position="732"/>
        <end position="758"/>
    </location>
</feature>
<feature type="domain" description="PDZ" evidence="13">
    <location>
        <begin position="281"/>
        <end position="366"/>
    </location>
</feature>
<dbReference type="SMART" id="SM00228">
    <property type="entry name" value="PDZ"/>
    <property type="match status" value="4"/>
</dbReference>
<dbReference type="CDD" id="cd06760">
    <property type="entry name" value="PDZ4_PDZD2-PDZ2_hPro-IL-16-like"/>
    <property type="match status" value="1"/>
</dbReference>
<comment type="subunit">
    <text evidence="11">Homotetramer.</text>
</comment>
<evidence type="ECO:0000256" key="7">
    <source>
        <dbReference type="ARBA" id="ARBA00023015"/>
    </source>
</evidence>
<comment type="function">
    <text evidence="10 11">Interleukin-16 stimulates a migratory response in CD4+ lymphocytes, monocytes, and eosinophils. Primes CD4+ T-cells for IL-2 and IL-15 responsiveness. Also induces T-lymphocyte expression of interleukin 2 receptor. Ligand for CD4.</text>
</comment>
<dbReference type="GO" id="GO:0050930">
    <property type="term" value="P:induction of positive chemotaxis"/>
    <property type="evidence" value="ECO:0007669"/>
    <property type="project" value="InterPro"/>
</dbReference>
<dbReference type="FunFam" id="2.30.42.10:FF:000147">
    <property type="entry name" value="Pro-interleukin-16"/>
    <property type="match status" value="1"/>
</dbReference>
<keyword evidence="8" id="KW-0804">Transcription</keyword>
<dbReference type="CDD" id="cd06763">
    <property type="entry name" value="PDZ7_PDZD2-PDZ4_hPro-IL-16-like"/>
    <property type="match status" value="1"/>
</dbReference>
<keyword evidence="15" id="KW-1185">Reference proteome</keyword>
<evidence type="ECO:0000256" key="12">
    <source>
        <dbReference type="SAM" id="MobiDB-lite"/>
    </source>
</evidence>
<dbReference type="InterPro" id="IPR001478">
    <property type="entry name" value="PDZ"/>
</dbReference>
<dbReference type="Pfam" id="PF00595">
    <property type="entry name" value="PDZ"/>
    <property type="match status" value="3"/>
</dbReference>
<name>A0AAV3AV88_PYXAD</name>
<feature type="region of interest" description="Disordered" evidence="12">
    <location>
        <begin position="837"/>
        <end position="866"/>
    </location>
</feature>
<dbReference type="PRINTS" id="PR01931">
    <property type="entry name" value="INTRLEUKIN16"/>
</dbReference>
<protein>
    <recommendedName>
        <fullName evidence="11">Pro-interleukin-16</fullName>
    </recommendedName>
    <component>
        <recommendedName>
            <fullName evidence="11">Interleukin-16</fullName>
            <shortName evidence="11">IL-16</shortName>
        </recommendedName>
        <alternativeName>
            <fullName evidence="11">Lymphocyte chemoattractant factor</fullName>
            <shortName evidence="11">LCF</shortName>
        </alternativeName>
    </component>
</protein>
<dbReference type="CDD" id="cd06762">
    <property type="entry name" value="PDZ6_PDZD2-PDZ3_hPro-IL-16-like"/>
    <property type="match status" value="1"/>
</dbReference>
<evidence type="ECO:0000256" key="11">
    <source>
        <dbReference type="RuleBase" id="RU363135"/>
    </source>
</evidence>
<dbReference type="GO" id="GO:0005615">
    <property type="term" value="C:extracellular space"/>
    <property type="evidence" value="ECO:0007669"/>
    <property type="project" value="UniProtKB-KW"/>
</dbReference>
<proteinExistence type="predicted"/>
<keyword evidence="5 11" id="KW-0964">Secreted</keyword>
<gene>
    <name evidence="11" type="primary">IL16</name>
    <name evidence="14" type="ORF">GDO54_007597</name>
</gene>